<dbReference type="OrthoDB" id="1893551at2759"/>
<evidence type="ECO:0000313" key="1">
    <source>
        <dbReference type="EMBL" id="RIA96298.1"/>
    </source>
</evidence>
<sequence length="111" mass="12997">MRKGIFVEVEEILLYCEKDMLKGLLIAKVEVGTTLLPERYIYGIKTFLEDLVPSHVIKVLLQPMNLIIALLQSYLIENKADWMEQNFDLKDIQLIKNFSNSRENFDFNDSK</sequence>
<protein>
    <submittedName>
        <fullName evidence="1">Uncharacterized protein</fullName>
    </submittedName>
</protein>
<dbReference type="EMBL" id="QKYT01000047">
    <property type="protein sequence ID" value="RIA96298.1"/>
    <property type="molecule type" value="Genomic_DNA"/>
</dbReference>
<gene>
    <name evidence="1" type="ORF">C1645_733389</name>
</gene>
<organism evidence="1 2">
    <name type="scientific">Glomus cerebriforme</name>
    <dbReference type="NCBI Taxonomy" id="658196"/>
    <lineage>
        <taxon>Eukaryota</taxon>
        <taxon>Fungi</taxon>
        <taxon>Fungi incertae sedis</taxon>
        <taxon>Mucoromycota</taxon>
        <taxon>Glomeromycotina</taxon>
        <taxon>Glomeromycetes</taxon>
        <taxon>Glomerales</taxon>
        <taxon>Glomeraceae</taxon>
        <taxon>Glomus</taxon>
    </lineage>
</organism>
<dbReference type="Proteomes" id="UP000265703">
    <property type="component" value="Unassembled WGS sequence"/>
</dbReference>
<comment type="caution">
    <text evidence="1">The sequence shown here is derived from an EMBL/GenBank/DDBJ whole genome shotgun (WGS) entry which is preliminary data.</text>
</comment>
<evidence type="ECO:0000313" key="2">
    <source>
        <dbReference type="Proteomes" id="UP000265703"/>
    </source>
</evidence>
<keyword evidence="2" id="KW-1185">Reference proteome</keyword>
<accession>A0A397TDR7</accession>
<dbReference type="AlphaFoldDB" id="A0A397TDR7"/>
<name>A0A397TDR7_9GLOM</name>
<proteinExistence type="predicted"/>
<reference evidence="1 2" key="1">
    <citation type="submission" date="2018-06" db="EMBL/GenBank/DDBJ databases">
        <title>Comparative genomics reveals the genomic features of Rhizophagus irregularis, R. cerebriforme, R. diaphanum and Gigaspora rosea, and their symbiotic lifestyle signature.</title>
        <authorList>
            <person name="Morin E."/>
            <person name="San Clemente H."/>
            <person name="Chen E.C.H."/>
            <person name="De La Providencia I."/>
            <person name="Hainaut M."/>
            <person name="Kuo A."/>
            <person name="Kohler A."/>
            <person name="Murat C."/>
            <person name="Tang N."/>
            <person name="Roy S."/>
            <person name="Loubradou J."/>
            <person name="Henrissat B."/>
            <person name="Grigoriev I.V."/>
            <person name="Corradi N."/>
            <person name="Roux C."/>
            <person name="Martin F.M."/>
        </authorList>
    </citation>
    <scope>NUCLEOTIDE SEQUENCE [LARGE SCALE GENOMIC DNA]</scope>
    <source>
        <strain evidence="1 2">DAOM 227022</strain>
    </source>
</reference>